<sequence length="517" mass="58793">MKNVYEVLKDLGHEIPEELQQYYGNIEYWKQWWQGYVPKFHQYKVTNIEKELMTMKRKSLKMAKKVCEDWANLLLNDKTTVIIDETMDVGTDGKDDSKDNKINESQKFVTGDENEQAGGVFGLSKFWKNGNKTVEKEYALGTAAFILVPHKAKVRKGKLTAESVKINCIKEACCIIPLSWDGDDITECAFASSKQISGKSYMYLQVMLQLDDGRYRVENHYYLKSGDSYEPVSSNPKGEALWYILPAKPFFILTPNIENNILETTPMGISVFANATDQLQACDIAYDNMYTDFILGRKKVFMSQDVISTEDVPVMGDDGKPKLDSDGKPIINKKPMAGEAIEQSMFVNVGQQMPTADRFFQEYNPSLRVEENKNGIQFALNLLSSKVGFGQNKYQFSIQTMATATEVKASSKDLTESVWKQRVVIQDVLTEMTRSILTIGRELCGKSVNPDAKITVKFDNTMFNDEEAEKLMDMQLVSAGIMLEWEWRVKWLGETESQAKEILKSANKEKGITYEDD</sequence>
<reference evidence="1 2" key="1">
    <citation type="submission" date="2018-08" db="EMBL/GenBank/DDBJ databases">
        <title>A genome reference for cultivated species of the human gut microbiota.</title>
        <authorList>
            <person name="Zou Y."/>
            <person name="Xue W."/>
            <person name="Luo G."/>
        </authorList>
    </citation>
    <scope>NUCLEOTIDE SEQUENCE [LARGE SCALE GENOMIC DNA]</scope>
    <source>
        <strain evidence="1 2">OF01-2LB</strain>
    </source>
</reference>
<comment type="caution">
    <text evidence="1">The sequence shown here is derived from an EMBL/GenBank/DDBJ whole genome shotgun (WGS) entry which is preliminary data.</text>
</comment>
<dbReference type="Proteomes" id="UP000260025">
    <property type="component" value="Unassembled WGS sequence"/>
</dbReference>
<name>A0A3E2VUC4_CLOIN</name>
<evidence type="ECO:0000313" key="1">
    <source>
        <dbReference type="EMBL" id="RGC14163.1"/>
    </source>
</evidence>
<dbReference type="AlphaFoldDB" id="A0A3E2VUC4"/>
<organism evidence="1 2">
    <name type="scientific">Clostridium innocuum</name>
    <dbReference type="NCBI Taxonomy" id="1522"/>
    <lineage>
        <taxon>Bacteria</taxon>
        <taxon>Bacillati</taxon>
        <taxon>Bacillota</taxon>
        <taxon>Clostridia</taxon>
        <taxon>Eubacteriales</taxon>
        <taxon>Clostridiaceae</taxon>
        <taxon>Clostridium</taxon>
    </lineage>
</organism>
<proteinExistence type="predicted"/>
<gene>
    <name evidence="1" type="ORF">DXA38_14385</name>
</gene>
<dbReference type="OrthoDB" id="1641671at2"/>
<evidence type="ECO:0000313" key="2">
    <source>
        <dbReference type="Proteomes" id="UP000260025"/>
    </source>
</evidence>
<dbReference type="RefSeq" id="WP_117443761.1">
    <property type="nucleotide sequence ID" value="NZ_JAJFEN010000022.1"/>
</dbReference>
<accession>A0A3E2VUC4</accession>
<evidence type="ECO:0008006" key="3">
    <source>
        <dbReference type="Google" id="ProtNLM"/>
    </source>
</evidence>
<dbReference type="EMBL" id="QVEV01000023">
    <property type="protein sequence ID" value="RGC14163.1"/>
    <property type="molecule type" value="Genomic_DNA"/>
</dbReference>
<protein>
    <recommendedName>
        <fullName evidence="3">Phage portal protein</fullName>
    </recommendedName>
</protein>